<name>A0AAD5V9J4_9APHY</name>
<sequence>MLEAAAERRDDSSSEEHTSKLIPRPPNEKFSLEKYSGWKRPKYLAFRRDIRRLITEAQIKSTSTGDFRRVDHKKLGLVYKAAYAIYPSLKRFEDNWFLDVAARRTLQNRRRGIRRSQKKLLAAANSGEESHDESEEDEAMD</sequence>
<evidence type="ECO:0000313" key="3">
    <source>
        <dbReference type="Proteomes" id="UP001212997"/>
    </source>
</evidence>
<feature type="compositionally biased region" description="Basic and acidic residues" evidence="1">
    <location>
        <begin position="1"/>
        <end position="19"/>
    </location>
</feature>
<dbReference type="EMBL" id="JANAWD010000145">
    <property type="protein sequence ID" value="KAJ3485685.1"/>
    <property type="molecule type" value="Genomic_DNA"/>
</dbReference>
<feature type="region of interest" description="Disordered" evidence="1">
    <location>
        <begin position="108"/>
        <end position="141"/>
    </location>
</feature>
<gene>
    <name evidence="2" type="ORF">NLI96_g4779</name>
</gene>
<feature type="compositionally biased region" description="Acidic residues" evidence="1">
    <location>
        <begin position="130"/>
        <end position="141"/>
    </location>
</feature>
<organism evidence="2 3">
    <name type="scientific">Meripilus lineatus</name>
    <dbReference type="NCBI Taxonomy" id="2056292"/>
    <lineage>
        <taxon>Eukaryota</taxon>
        <taxon>Fungi</taxon>
        <taxon>Dikarya</taxon>
        <taxon>Basidiomycota</taxon>
        <taxon>Agaricomycotina</taxon>
        <taxon>Agaricomycetes</taxon>
        <taxon>Polyporales</taxon>
        <taxon>Meripilaceae</taxon>
        <taxon>Meripilus</taxon>
    </lineage>
</organism>
<dbReference type="AlphaFoldDB" id="A0AAD5V9J4"/>
<evidence type="ECO:0000256" key="1">
    <source>
        <dbReference type="SAM" id="MobiDB-lite"/>
    </source>
</evidence>
<reference evidence="2" key="1">
    <citation type="submission" date="2022-07" db="EMBL/GenBank/DDBJ databases">
        <title>Genome Sequence of Physisporinus lineatus.</title>
        <authorList>
            <person name="Buettner E."/>
        </authorList>
    </citation>
    <scope>NUCLEOTIDE SEQUENCE</scope>
    <source>
        <strain evidence="2">VT162</strain>
    </source>
</reference>
<feature type="region of interest" description="Disordered" evidence="1">
    <location>
        <begin position="1"/>
        <end position="29"/>
    </location>
</feature>
<proteinExistence type="predicted"/>
<keyword evidence="3" id="KW-1185">Reference proteome</keyword>
<comment type="caution">
    <text evidence="2">The sequence shown here is derived from an EMBL/GenBank/DDBJ whole genome shotgun (WGS) entry which is preliminary data.</text>
</comment>
<evidence type="ECO:0000313" key="2">
    <source>
        <dbReference type="EMBL" id="KAJ3485685.1"/>
    </source>
</evidence>
<accession>A0AAD5V9J4</accession>
<dbReference type="Proteomes" id="UP001212997">
    <property type="component" value="Unassembled WGS sequence"/>
</dbReference>
<feature type="compositionally biased region" description="Basic residues" evidence="1">
    <location>
        <begin position="108"/>
        <end position="118"/>
    </location>
</feature>
<protein>
    <submittedName>
        <fullName evidence="2">Uncharacterized protein</fullName>
    </submittedName>
</protein>